<name>K0S129_THAOC</name>
<feature type="region of interest" description="Disordered" evidence="1">
    <location>
        <begin position="223"/>
        <end position="246"/>
    </location>
</feature>
<dbReference type="EMBL" id="AGNL01035329">
    <property type="protein sequence ID" value="EJK54756.1"/>
    <property type="molecule type" value="Genomic_DNA"/>
</dbReference>
<dbReference type="GO" id="GO:0005829">
    <property type="term" value="C:cytosol"/>
    <property type="evidence" value="ECO:0007669"/>
    <property type="project" value="TreeGrafter"/>
</dbReference>
<feature type="compositionally biased region" description="Polar residues" evidence="1">
    <location>
        <begin position="188"/>
        <end position="201"/>
    </location>
</feature>
<dbReference type="InterPro" id="IPR050712">
    <property type="entry name" value="NAD(P)H-dep_reductase"/>
</dbReference>
<dbReference type="Pfam" id="PF03358">
    <property type="entry name" value="FMN_red"/>
    <property type="match status" value="1"/>
</dbReference>
<keyword evidence="4" id="KW-1185">Reference proteome</keyword>
<dbReference type="PANTHER" id="PTHR30543">
    <property type="entry name" value="CHROMATE REDUCTASE"/>
    <property type="match status" value="1"/>
</dbReference>
<dbReference type="Gene3D" id="3.40.50.360">
    <property type="match status" value="1"/>
</dbReference>
<dbReference type="AlphaFoldDB" id="K0S129"/>
<sequence length="463" mass="51265">MPILLVARLNRAHHSKEHPRISHSAYFNLGCPTTIIDSTRRQRYDGAEIFSTYLISQIFQSNGWTPKRRPWARAGARSSRQLPSLDLPGGGIRRRRSRTDNEATPSRPPTMHPKIASKQVQNRPVGCLRERWDKANDLKTTSDGGAEGVLECAFPRPTGAPRPDELTLSLPRKPRTDFGAETGHVADTHTSPEQVPISISPSECRHGRGNGDHREVKFGCSIDPNTQQLRDRGAEGPVTDGSPSDSSDTLVLPFVVLRRRLERCFADGKHTRQRTAHCAAPCIPKVVHIDPTEFQLLDKPHFGYAHGKAPEKLEAAQTVLKNADAYVCVTPEYNHSPSPALLNILNHFGSSTFSFKPSAIVTYSAGQWGGTRAGVSLRTTLSELGCLPVSAMIHLPKAQQVFDRDGKVNVSAGEDPDQWEKYFARTWFQLEWWAEAAKRHKSIVDPFGESPAFASSPDERNAP</sequence>
<dbReference type="PANTHER" id="PTHR30543:SF21">
    <property type="entry name" value="NAD(P)H-DEPENDENT FMN REDUCTASE LOT6"/>
    <property type="match status" value="1"/>
</dbReference>
<evidence type="ECO:0000256" key="1">
    <source>
        <dbReference type="SAM" id="MobiDB-lite"/>
    </source>
</evidence>
<evidence type="ECO:0000259" key="2">
    <source>
        <dbReference type="Pfam" id="PF03358"/>
    </source>
</evidence>
<feature type="domain" description="NADPH-dependent FMN reductase-like" evidence="2">
    <location>
        <begin position="288"/>
        <end position="397"/>
    </location>
</feature>
<organism evidence="3 4">
    <name type="scientific">Thalassiosira oceanica</name>
    <name type="common">Marine diatom</name>
    <dbReference type="NCBI Taxonomy" id="159749"/>
    <lineage>
        <taxon>Eukaryota</taxon>
        <taxon>Sar</taxon>
        <taxon>Stramenopiles</taxon>
        <taxon>Ochrophyta</taxon>
        <taxon>Bacillariophyta</taxon>
        <taxon>Coscinodiscophyceae</taxon>
        <taxon>Thalassiosirophycidae</taxon>
        <taxon>Thalassiosirales</taxon>
        <taxon>Thalassiosiraceae</taxon>
        <taxon>Thalassiosira</taxon>
    </lineage>
</organism>
<dbReference type="InterPro" id="IPR005025">
    <property type="entry name" value="FMN_Rdtase-like_dom"/>
</dbReference>
<dbReference type="Proteomes" id="UP000266841">
    <property type="component" value="Unassembled WGS sequence"/>
</dbReference>
<dbReference type="GO" id="GO:0010181">
    <property type="term" value="F:FMN binding"/>
    <property type="evidence" value="ECO:0007669"/>
    <property type="project" value="TreeGrafter"/>
</dbReference>
<dbReference type="OrthoDB" id="68575at2759"/>
<dbReference type="GO" id="GO:0016491">
    <property type="term" value="F:oxidoreductase activity"/>
    <property type="evidence" value="ECO:0007669"/>
    <property type="project" value="InterPro"/>
</dbReference>
<dbReference type="SUPFAM" id="SSF52218">
    <property type="entry name" value="Flavoproteins"/>
    <property type="match status" value="1"/>
</dbReference>
<accession>K0S129</accession>
<evidence type="ECO:0000313" key="3">
    <source>
        <dbReference type="EMBL" id="EJK54756.1"/>
    </source>
</evidence>
<feature type="region of interest" description="Disordered" evidence="1">
    <location>
        <begin position="183"/>
        <end position="209"/>
    </location>
</feature>
<dbReference type="InterPro" id="IPR029039">
    <property type="entry name" value="Flavoprotein-like_sf"/>
</dbReference>
<comment type="caution">
    <text evidence="3">The sequence shown here is derived from an EMBL/GenBank/DDBJ whole genome shotgun (WGS) entry which is preliminary data.</text>
</comment>
<reference evidence="3 4" key="1">
    <citation type="journal article" date="2012" name="Genome Biol.">
        <title>Genome and low-iron response of an oceanic diatom adapted to chronic iron limitation.</title>
        <authorList>
            <person name="Lommer M."/>
            <person name="Specht M."/>
            <person name="Roy A.S."/>
            <person name="Kraemer L."/>
            <person name="Andreson R."/>
            <person name="Gutowska M.A."/>
            <person name="Wolf J."/>
            <person name="Bergner S.V."/>
            <person name="Schilhabel M.B."/>
            <person name="Klostermeier U.C."/>
            <person name="Beiko R.G."/>
            <person name="Rosenstiel P."/>
            <person name="Hippler M."/>
            <person name="Laroche J."/>
        </authorList>
    </citation>
    <scope>NUCLEOTIDE SEQUENCE [LARGE SCALE GENOMIC DNA]</scope>
    <source>
        <strain evidence="3 4">CCMP1005</strain>
    </source>
</reference>
<feature type="region of interest" description="Disordered" evidence="1">
    <location>
        <begin position="138"/>
        <end position="171"/>
    </location>
</feature>
<protein>
    <recommendedName>
        <fullName evidence="2">NADPH-dependent FMN reductase-like domain-containing protein</fullName>
    </recommendedName>
</protein>
<gene>
    <name evidence="3" type="ORF">THAOC_25587</name>
</gene>
<evidence type="ECO:0000313" key="4">
    <source>
        <dbReference type="Proteomes" id="UP000266841"/>
    </source>
</evidence>
<feature type="region of interest" description="Disordered" evidence="1">
    <location>
        <begin position="66"/>
        <end position="123"/>
    </location>
</feature>
<dbReference type="eggNOG" id="ENOG502S1HW">
    <property type="taxonomic scope" value="Eukaryota"/>
</dbReference>
<proteinExistence type="predicted"/>